<dbReference type="Pfam" id="PF10017">
    <property type="entry name" value="Methyltransf_33"/>
    <property type="match status" value="1"/>
</dbReference>
<protein>
    <recommendedName>
        <fullName evidence="3">Histidine-specific methyltransferase SAM-dependent domain-containing protein</fullName>
    </recommendedName>
</protein>
<dbReference type="RefSeq" id="WP_020213984.1">
    <property type="nucleotide sequence ID" value="NZ_JRLX01000017.1"/>
</dbReference>
<evidence type="ECO:0000313" key="5">
    <source>
        <dbReference type="Proteomes" id="UP000030152"/>
    </source>
</evidence>
<keyword evidence="1" id="KW-0489">Methyltransferase</keyword>
<accession>A0A0A2M292</accession>
<feature type="domain" description="Histidine-specific methyltransferase SAM-dependent" evidence="3">
    <location>
        <begin position="11"/>
        <end position="317"/>
    </location>
</feature>
<evidence type="ECO:0000259" key="3">
    <source>
        <dbReference type="Pfam" id="PF10017"/>
    </source>
</evidence>
<dbReference type="PANTHER" id="PTHR43397">
    <property type="entry name" value="ERGOTHIONEINE BIOSYNTHESIS PROTEIN 1"/>
    <property type="match status" value="1"/>
</dbReference>
<organism evidence="4 5">
    <name type="scientific">Flavobacterium rivuli WB 3.3-2 = DSM 21788</name>
    <dbReference type="NCBI Taxonomy" id="1121895"/>
    <lineage>
        <taxon>Bacteria</taxon>
        <taxon>Pseudomonadati</taxon>
        <taxon>Bacteroidota</taxon>
        <taxon>Flavobacteriia</taxon>
        <taxon>Flavobacteriales</taxon>
        <taxon>Flavobacteriaceae</taxon>
        <taxon>Flavobacterium</taxon>
    </lineage>
</organism>
<dbReference type="InterPro" id="IPR019257">
    <property type="entry name" value="MeTrfase_dom"/>
</dbReference>
<evidence type="ECO:0000256" key="1">
    <source>
        <dbReference type="ARBA" id="ARBA00022603"/>
    </source>
</evidence>
<dbReference type="AlphaFoldDB" id="A0A0A2M292"/>
<sequence>MATTTTIQSAFAQDVRKGFTAKNKHLSSKYFYDDAGSRIFMEIMKMPEYYPTACEFEIMLQQSAQILKQLQFTGQFNIVEFGSGDGAKTKHLLNAFTKAGAQFTYIPIDISQEAIDALQDNITAFVPGVDMQPRTGDYFDVLEELSGSAIPNLFLFMGGNIGNYSHDDAMALLLKFNAGMKPGDKLLMGIDLQKNPRIVQLAYDDPHGITKAFNMNLLQRINNELEADISLDQFDFYSNYNPKNGEVNSFLVSLKKQHFHSTVLNETFFFEKDELVWTELSKKYSFTGIESLAKEAGFKVNHNFMDCKHYFTDSLWEKM</sequence>
<evidence type="ECO:0000256" key="2">
    <source>
        <dbReference type="ARBA" id="ARBA00022679"/>
    </source>
</evidence>
<gene>
    <name evidence="4" type="ORF">Q765_14835</name>
</gene>
<comment type="caution">
    <text evidence="4">The sequence shown here is derived from an EMBL/GenBank/DDBJ whole genome shotgun (WGS) entry which is preliminary data.</text>
</comment>
<evidence type="ECO:0000313" key="4">
    <source>
        <dbReference type="EMBL" id="KGO85696.1"/>
    </source>
</evidence>
<dbReference type="InterPro" id="IPR017804">
    <property type="entry name" value="MeTrfase_EgtD-like"/>
</dbReference>
<dbReference type="STRING" id="1121895.GCA_000378485_02812"/>
<dbReference type="SUPFAM" id="SSF53335">
    <property type="entry name" value="S-adenosyl-L-methionine-dependent methyltransferases"/>
    <property type="match status" value="1"/>
</dbReference>
<dbReference type="Proteomes" id="UP000030152">
    <property type="component" value="Unassembled WGS sequence"/>
</dbReference>
<proteinExistence type="predicted"/>
<name>A0A0A2M292_9FLAO</name>
<dbReference type="GO" id="GO:0032259">
    <property type="term" value="P:methylation"/>
    <property type="evidence" value="ECO:0007669"/>
    <property type="project" value="UniProtKB-KW"/>
</dbReference>
<reference evidence="4 5" key="1">
    <citation type="submission" date="2013-09" db="EMBL/GenBank/DDBJ databases">
        <authorList>
            <person name="Zeng Z."/>
            <person name="Chen C."/>
        </authorList>
    </citation>
    <scope>NUCLEOTIDE SEQUENCE [LARGE SCALE GENOMIC DNA]</scope>
    <source>
        <strain evidence="4 5">WB 3.3-2</strain>
    </source>
</reference>
<dbReference type="PANTHER" id="PTHR43397:SF1">
    <property type="entry name" value="ERGOTHIONEINE BIOSYNTHESIS PROTEIN 1"/>
    <property type="match status" value="1"/>
</dbReference>
<keyword evidence="2" id="KW-0808">Transferase</keyword>
<dbReference type="EMBL" id="JRLX01000017">
    <property type="protein sequence ID" value="KGO85696.1"/>
    <property type="molecule type" value="Genomic_DNA"/>
</dbReference>
<dbReference type="InterPro" id="IPR051128">
    <property type="entry name" value="EgtD_Methyltrsf_superfamily"/>
</dbReference>
<dbReference type="GO" id="GO:0008168">
    <property type="term" value="F:methyltransferase activity"/>
    <property type="evidence" value="ECO:0007669"/>
    <property type="project" value="UniProtKB-KW"/>
</dbReference>
<dbReference type="Gene3D" id="3.40.50.150">
    <property type="entry name" value="Vaccinia Virus protein VP39"/>
    <property type="match status" value="1"/>
</dbReference>
<dbReference type="PIRSF" id="PIRSF018005">
    <property type="entry name" value="UCP018005"/>
    <property type="match status" value="1"/>
</dbReference>
<dbReference type="InterPro" id="IPR029063">
    <property type="entry name" value="SAM-dependent_MTases_sf"/>
</dbReference>
<keyword evidence="5" id="KW-1185">Reference proteome</keyword>
<dbReference type="eggNOG" id="COG4301">
    <property type="taxonomic scope" value="Bacteria"/>
</dbReference>